<reference evidence="1" key="1">
    <citation type="journal article" date="2017" name="PLoS ONE">
        <title>Contribution of the Pseudomonas fluorescens MFE01 Type VI Secretion System to Biofilm Formation.</title>
        <authorList>
            <person name="Gallique M."/>
            <person name="Decoin V."/>
            <person name="Barbey C."/>
            <person name="Rosay T."/>
            <person name="Feuilloley M.G."/>
            <person name="Orange N."/>
            <person name="Merieau A."/>
        </authorList>
    </citation>
    <scope>NUCLEOTIDE SEQUENCE</scope>
    <source>
        <strain evidence="1">MFE01</strain>
    </source>
</reference>
<evidence type="ECO:0000313" key="1">
    <source>
        <dbReference type="EMBL" id="AQM58492.1"/>
    </source>
</evidence>
<dbReference type="AlphaFoldDB" id="A0A1Q1NPQ0"/>
<sequence length="165" mass="18466">MARRGTSVRLVRELSMTDHERQHVCGVEEALAHVGSLLSMRQPLEGLDQLRAGLMINLDSEVLAQIKQGEWCLIKAEADYGYWQGAEAVFQQAVLELMNNPPEQPTRTARIFRLVDSVTGEPLPAQAYIATIDGIPSQRRTDAQGIAHLFTDDQVRQLSLRIFNV</sequence>
<proteinExistence type="predicted"/>
<accession>A0A1Q1NPQ0</accession>
<dbReference type="EMBL" id="KX941501">
    <property type="protein sequence ID" value="AQM58492.1"/>
    <property type="molecule type" value="Genomic_DNA"/>
</dbReference>
<protein>
    <submittedName>
        <fullName evidence="1">Amidase</fullName>
    </submittedName>
</protein>
<organism evidence="1">
    <name type="scientific">Pseudomonas fluorescens</name>
    <dbReference type="NCBI Taxonomy" id="294"/>
    <lineage>
        <taxon>Bacteria</taxon>
        <taxon>Pseudomonadati</taxon>
        <taxon>Pseudomonadota</taxon>
        <taxon>Gammaproteobacteria</taxon>
        <taxon>Pseudomonadales</taxon>
        <taxon>Pseudomonadaceae</taxon>
        <taxon>Pseudomonas</taxon>
    </lineage>
</organism>
<name>A0A1Q1NPQ0_PSEFL</name>